<evidence type="ECO:0000313" key="3">
    <source>
        <dbReference type="Proteomes" id="UP000328092"/>
    </source>
</evidence>
<dbReference type="SUPFAM" id="SSF56112">
    <property type="entry name" value="Protein kinase-like (PK-like)"/>
    <property type="match status" value="1"/>
</dbReference>
<reference evidence="2" key="1">
    <citation type="submission" date="2019-02" db="EMBL/GenBank/DDBJ databases">
        <authorList>
            <person name="Pothier F.J."/>
        </authorList>
    </citation>
    <scope>NUCLEOTIDE SEQUENCE</scope>
    <source>
        <strain evidence="2">CI-1B</strain>
    </source>
</reference>
<accession>A0A508TZB6</accession>
<evidence type="ECO:0000259" key="1">
    <source>
        <dbReference type="Pfam" id="PF01636"/>
    </source>
</evidence>
<dbReference type="AlphaFoldDB" id="A0A508TZB6"/>
<sequence>MNGQASDGDVDFDLRRLDAYLKDWLGGSAETRVTRTSGGMSNPTYFVTRGDWQAVLRKQPNNVLMPSAHAIDREYRVLTALQRSAVPTPTPYRYCEEREVLGTPFYLMEWLKGRVIYDYALPGLAPEERAACYRSMSETLAALHRLDYRALGLGDFGKPGNYFARQLNRWSRLWAEYRRGDDDNPELDRMVRWLSARVPESDSLALCHGDFRMANLVFHPTEPHVIGVLDWELSTLGHPLVDLAFNSQAWRMAPDENGGLLGLPLEQMGIPSEHDYLGRYYDCAAATERLTVFHQVFAMFRGAVGSAGVAARGELGNNTLPDAANVGRRLARAYATRGMALIEGEP</sequence>
<keyword evidence="3" id="KW-1185">Reference proteome</keyword>
<dbReference type="OrthoDB" id="3806873at2"/>
<dbReference type="EMBL" id="CAADFC020000033">
    <property type="protein sequence ID" value="VIO79442.1"/>
    <property type="molecule type" value="Genomic_DNA"/>
</dbReference>
<evidence type="ECO:0000313" key="2">
    <source>
        <dbReference type="EMBL" id="VIO79442.1"/>
    </source>
</evidence>
<gene>
    <name evidence="2" type="ORF">CI1B_77900</name>
</gene>
<dbReference type="InterPro" id="IPR052898">
    <property type="entry name" value="ACAD10-like"/>
</dbReference>
<dbReference type="PANTHER" id="PTHR47829:SF1">
    <property type="entry name" value="HAD FAMILY PHOSPHATASE"/>
    <property type="match status" value="1"/>
</dbReference>
<dbReference type="RefSeq" id="WP_139864300.1">
    <property type="nucleotide sequence ID" value="NZ_CAADFC020000033.1"/>
</dbReference>
<proteinExistence type="predicted"/>
<dbReference type="InterPro" id="IPR041726">
    <property type="entry name" value="ACAD10_11_N"/>
</dbReference>
<dbReference type="PANTHER" id="PTHR47829">
    <property type="entry name" value="HYDROLASE, PUTATIVE (AFU_ORTHOLOGUE AFUA_1G12880)-RELATED"/>
    <property type="match status" value="1"/>
</dbReference>
<dbReference type="Proteomes" id="UP000328092">
    <property type="component" value="Unassembled WGS sequence"/>
</dbReference>
<dbReference type="CDD" id="cd05154">
    <property type="entry name" value="ACAD10_11_N-like"/>
    <property type="match status" value="1"/>
</dbReference>
<comment type="caution">
    <text evidence="2">The sequence shown here is derived from an EMBL/GenBank/DDBJ whole genome shotgun (WGS) entry which is preliminary data.</text>
</comment>
<dbReference type="Pfam" id="PF01636">
    <property type="entry name" value="APH"/>
    <property type="match status" value="1"/>
</dbReference>
<organism evidence="2 3">
    <name type="scientific">Bradyrhizobium ivorense</name>
    <dbReference type="NCBI Taxonomy" id="2511166"/>
    <lineage>
        <taxon>Bacteria</taxon>
        <taxon>Pseudomonadati</taxon>
        <taxon>Pseudomonadota</taxon>
        <taxon>Alphaproteobacteria</taxon>
        <taxon>Hyphomicrobiales</taxon>
        <taxon>Nitrobacteraceae</taxon>
        <taxon>Bradyrhizobium</taxon>
    </lineage>
</organism>
<feature type="domain" description="Aminoglycoside phosphotransferase" evidence="1">
    <location>
        <begin position="33"/>
        <end position="256"/>
    </location>
</feature>
<dbReference type="InterPro" id="IPR011009">
    <property type="entry name" value="Kinase-like_dom_sf"/>
</dbReference>
<name>A0A508TZB6_9BRAD</name>
<dbReference type="Gene3D" id="3.30.200.20">
    <property type="entry name" value="Phosphorylase Kinase, domain 1"/>
    <property type="match status" value="1"/>
</dbReference>
<protein>
    <recommendedName>
        <fullName evidence="1">Aminoglycoside phosphotransferase domain-containing protein</fullName>
    </recommendedName>
</protein>
<dbReference type="Gene3D" id="3.90.1200.10">
    <property type="match status" value="1"/>
</dbReference>
<dbReference type="InterPro" id="IPR002575">
    <property type="entry name" value="Aminoglycoside_PTrfase"/>
</dbReference>